<evidence type="ECO:0000313" key="1">
    <source>
        <dbReference type="EMBL" id="SCE95829.1"/>
    </source>
</evidence>
<gene>
    <name evidence="1" type="ORF">GA0074695_2459</name>
</gene>
<reference evidence="2" key="1">
    <citation type="submission" date="2016-06" db="EMBL/GenBank/DDBJ databases">
        <authorList>
            <person name="Varghese N."/>
            <person name="Submissions Spin"/>
        </authorList>
    </citation>
    <scope>NUCLEOTIDE SEQUENCE [LARGE SCALE GENOMIC DNA]</scope>
    <source>
        <strain evidence="2">DSM 43909</strain>
    </source>
</reference>
<evidence type="ECO:0000313" key="2">
    <source>
        <dbReference type="Proteomes" id="UP000198242"/>
    </source>
</evidence>
<dbReference type="Proteomes" id="UP000198242">
    <property type="component" value="Chromosome I"/>
</dbReference>
<proteinExistence type="predicted"/>
<dbReference type="InterPro" id="IPR031009">
    <property type="entry name" value="Tcm_partner"/>
</dbReference>
<organism evidence="1 2">
    <name type="scientific">Micromonospora viridifaciens</name>
    <dbReference type="NCBI Taxonomy" id="1881"/>
    <lineage>
        <taxon>Bacteria</taxon>
        <taxon>Bacillati</taxon>
        <taxon>Actinomycetota</taxon>
        <taxon>Actinomycetes</taxon>
        <taxon>Micromonosporales</taxon>
        <taxon>Micromonosporaceae</taxon>
        <taxon>Micromonospora</taxon>
    </lineage>
</organism>
<accession>A0A1C4WI46</accession>
<dbReference type="RefSeq" id="WP_089006360.1">
    <property type="nucleotide sequence ID" value="NZ_LT607411.1"/>
</dbReference>
<dbReference type="EMBL" id="LT607411">
    <property type="protein sequence ID" value="SCE95829.1"/>
    <property type="molecule type" value="Genomic_DNA"/>
</dbReference>
<name>A0A1C4WI46_MICVI</name>
<dbReference type="AlphaFoldDB" id="A0A1C4WI46"/>
<sequence length="364" mass="40531">MPVDGPVPWPCAEHTGAKHDIYRRYLERWFPILLAGSNAYPSVTYAEGFAGPGIYSGGEPGSPVIAIRALVDKVPATKGIARFVFIDDDQRCVDMLRKTLQEAFPDRPRSEVAMPVTMGKGTCADDLEAALDRMDAWGQPIFANLDSWGNAPVPFRLLKRLAANVSTEVIVTLLPQHFVRFVSNLGEAGDDVFGGDPRWRDVVNLPPAAKSRHILTCYRQALQAAGFPYLLDFELVPRNGQPLYLVFGTGHHLGVQKMKDSLWEVDRVQGVGFRDPRDEQAETLFAMDEPLLGPLTRLLQQRLRDSEPVRVEDLRQFALFETVYRPEHVIKALKPLIDAGSVKIEDGGPLRRASFVSLVHAPLR</sequence>
<protein>
    <submittedName>
        <fullName evidence="1">Three-Cys-motif partner protein</fullName>
    </submittedName>
</protein>
<dbReference type="OrthoDB" id="5070486at2"/>
<keyword evidence="2" id="KW-1185">Reference proteome</keyword>
<dbReference type="NCBIfam" id="TIGR04474">
    <property type="entry name" value="tcm_partner"/>
    <property type="match status" value="1"/>
</dbReference>